<evidence type="ECO:0000256" key="4">
    <source>
        <dbReference type="ARBA" id="ARBA00022989"/>
    </source>
</evidence>
<feature type="transmembrane region" description="Helical" evidence="6">
    <location>
        <begin position="87"/>
        <end position="112"/>
    </location>
</feature>
<feature type="transmembrane region" description="Helical" evidence="6">
    <location>
        <begin position="245"/>
        <end position="263"/>
    </location>
</feature>
<gene>
    <name evidence="7" type="ORF">VIS_S3CKB90023</name>
</gene>
<evidence type="ECO:0000256" key="6">
    <source>
        <dbReference type="SAM" id="Phobius"/>
    </source>
</evidence>
<feature type="transmembrane region" description="Helical" evidence="6">
    <location>
        <begin position="314"/>
        <end position="337"/>
    </location>
</feature>
<dbReference type="NCBIfam" id="TIGR00374">
    <property type="entry name" value="flippase-like domain"/>
    <property type="match status" value="1"/>
</dbReference>
<keyword evidence="4 6" id="KW-1133">Transmembrane helix</keyword>
<organism evidence="7">
    <name type="scientific">uncultured Flavobacteriia bacterium</name>
    <dbReference type="NCBI Taxonomy" id="212695"/>
    <lineage>
        <taxon>Bacteria</taxon>
        <taxon>Pseudomonadati</taxon>
        <taxon>Bacteroidota</taxon>
        <taxon>Flavobacteriia</taxon>
        <taxon>environmental samples</taxon>
    </lineage>
</organism>
<feature type="transmembrane region" description="Helical" evidence="6">
    <location>
        <begin position="170"/>
        <end position="190"/>
    </location>
</feature>
<evidence type="ECO:0000313" key="7">
    <source>
        <dbReference type="EMBL" id="CCG00138.1"/>
    </source>
</evidence>
<feature type="transmembrane region" description="Helical" evidence="6">
    <location>
        <begin position="49"/>
        <end position="66"/>
    </location>
</feature>
<feature type="transmembrane region" description="Helical" evidence="6">
    <location>
        <begin position="16"/>
        <end position="34"/>
    </location>
</feature>
<keyword evidence="5 6" id="KW-0472">Membrane</keyword>
<evidence type="ECO:0000256" key="5">
    <source>
        <dbReference type="ARBA" id="ARBA00023136"/>
    </source>
</evidence>
<feature type="transmembrane region" description="Helical" evidence="6">
    <location>
        <begin position="275"/>
        <end position="294"/>
    </location>
</feature>
<proteinExistence type="predicted"/>
<keyword evidence="2" id="KW-1003">Cell membrane</keyword>
<dbReference type="AlphaFoldDB" id="H6RGH7"/>
<reference evidence="7" key="2">
    <citation type="submission" date="2012-02" db="EMBL/GenBank/DDBJ databases">
        <authorList>
            <person name="Genoscope - CEA"/>
        </authorList>
    </citation>
    <scope>NUCLEOTIDE SEQUENCE</scope>
</reference>
<keyword evidence="3 6" id="KW-0812">Transmembrane</keyword>
<protein>
    <submittedName>
        <fullName evidence="7">Protein belonging to UPF0104</fullName>
    </submittedName>
</protein>
<reference evidence="7" key="1">
    <citation type="journal article" date="2012" name="Environ. Microbiol.">
        <title>Genomic content of uncultured Bacteroidetes from contrasting oceanic provinces in the North Atlantic Ocean.</title>
        <authorList>
            <person name="Gomez-Pereira P.R."/>
            <person name="Schuler M."/>
            <person name="Fuchs B.M."/>
            <person name="Bennke C."/>
            <person name="Teeling H."/>
            <person name="Waldmann J."/>
            <person name="Richter M."/>
            <person name="Barbe V."/>
            <person name="Bataille E."/>
            <person name="Glockner F.O."/>
            <person name="Amann R."/>
        </authorList>
    </citation>
    <scope>NUCLEOTIDE SEQUENCE</scope>
</reference>
<evidence type="ECO:0000256" key="1">
    <source>
        <dbReference type="ARBA" id="ARBA00004651"/>
    </source>
</evidence>
<accession>H6RGH7</accession>
<dbReference type="EMBL" id="FO117599">
    <property type="protein sequence ID" value="CCG00138.1"/>
    <property type="molecule type" value="Genomic_DNA"/>
</dbReference>
<dbReference type="GO" id="GO:0005886">
    <property type="term" value="C:plasma membrane"/>
    <property type="evidence" value="ECO:0007669"/>
    <property type="project" value="UniProtKB-SubCell"/>
</dbReference>
<dbReference type="PANTHER" id="PTHR37693:SF1">
    <property type="entry name" value="INTEGRAL MEMBRANE PROTEIN"/>
    <property type="match status" value="1"/>
</dbReference>
<sequence length="344" mass="38580">MFKSKEKDTVPGGTRYKALIPTIVGLGAILYLYGDDLMGIRDIEVSQRSVWALAAAIGLVVIRDLAYMARVKILSMGQFDWRSSLRVVLLWEFASAITPSVIGGSPIAIYIMKREGMTLGRSVATVLATSLMDELFYVFVVPIFVFAIGTEIFIPGGLSDTAQMSIQSIFWTGYSIHCILTLLILFVLFIRPKKTREIFLTLFRMRLLRRWKLWAESLTDEWMSASDSLKGATTTMWVKTMGVTFVSWTSRFLILNAVLYIFFDSVQNLEVFARQLSLWIAMLVSPTPGASGIAEFSLPIFMQGVAVVGGVSVLVWRTLTYFIYLIIGSILLPRWLVKINTKSS</sequence>
<feature type="transmembrane region" description="Helical" evidence="6">
    <location>
        <begin position="135"/>
        <end position="158"/>
    </location>
</feature>
<name>H6RGH7_9BACT</name>
<evidence type="ECO:0000256" key="3">
    <source>
        <dbReference type="ARBA" id="ARBA00022692"/>
    </source>
</evidence>
<dbReference type="PANTHER" id="PTHR37693">
    <property type="entry name" value="PHOSPHATIDYLGLYCEROL LYSYLTRANSFERASE"/>
    <property type="match status" value="1"/>
</dbReference>
<dbReference type="Pfam" id="PF03706">
    <property type="entry name" value="LPG_synthase_TM"/>
    <property type="match status" value="1"/>
</dbReference>
<evidence type="ECO:0000256" key="2">
    <source>
        <dbReference type="ARBA" id="ARBA00022475"/>
    </source>
</evidence>
<comment type="subcellular location">
    <subcellularLocation>
        <location evidence="1">Cell membrane</location>
        <topology evidence="1">Multi-pass membrane protein</topology>
    </subcellularLocation>
</comment>
<dbReference type="InterPro" id="IPR022791">
    <property type="entry name" value="L-PG_synthase/AglD"/>
</dbReference>